<evidence type="ECO:0000313" key="3">
    <source>
        <dbReference type="Proteomes" id="UP001216253"/>
    </source>
</evidence>
<gene>
    <name evidence="2" type="ORF">PYV00_00455</name>
</gene>
<comment type="caution">
    <text evidence="2">The sequence shown here is derived from an EMBL/GenBank/DDBJ whole genome shotgun (WGS) entry which is preliminary data.</text>
</comment>
<evidence type="ECO:0000313" key="2">
    <source>
        <dbReference type="EMBL" id="MDE8650185.1"/>
    </source>
</evidence>
<feature type="region of interest" description="Disordered" evidence="1">
    <location>
        <begin position="23"/>
        <end position="48"/>
    </location>
</feature>
<accession>A0ABT5WJG1</accession>
<dbReference type="EMBL" id="JARESE010000001">
    <property type="protein sequence ID" value="MDE8650185.1"/>
    <property type="molecule type" value="Genomic_DNA"/>
</dbReference>
<reference evidence="2 3" key="1">
    <citation type="submission" date="2023-03" db="EMBL/GenBank/DDBJ databases">
        <title>NovoSphingobium album sp. nov. isolated from polycyclic aromatic hydrocarbons- and heavy-metal polluted soil.</title>
        <authorList>
            <person name="Liu Z."/>
            <person name="Wang K."/>
        </authorList>
    </citation>
    <scope>NUCLEOTIDE SEQUENCE [LARGE SCALE GENOMIC DNA]</scope>
    <source>
        <strain evidence="2 3">H3SJ31-1</strain>
    </source>
</reference>
<keyword evidence="3" id="KW-1185">Reference proteome</keyword>
<dbReference type="PROSITE" id="PS51257">
    <property type="entry name" value="PROKAR_LIPOPROTEIN"/>
    <property type="match status" value="1"/>
</dbReference>
<dbReference type="Proteomes" id="UP001216253">
    <property type="component" value="Unassembled WGS sequence"/>
</dbReference>
<dbReference type="InterPro" id="IPR022061">
    <property type="entry name" value="DUF3617"/>
</dbReference>
<protein>
    <submittedName>
        <fullName evidence="2">DUF3617 domain-containing protein</fullName>
    </submittedName>
</protein>
<evidence type="ECO:0000256" key="1">
    <source>
        <dbReference type="SAM" id="MobiDB-lite"/>
    </source>
</evidence>
<proteinExistence type="predicted"/>
<dbReference type="RefSeq" id="WP_275226269.1">
    <property type="nucleotide sequence ID" value="NZ_JARESE010000001.1"/>
</dbReference>
<name>A0ABT5WJG1_9SPHN</name>
<dbReference type="Pfam" id="PF12276">
    <property type="entry name" value="DUF3617"/>
    <property type="match status" value="1"/>
</dbReference>
<feature type="compositionally biased region" description="Basic and acidic residues" evidence="1">
    <location>
        <begin position="34"/>
        <end position="47"/>
    </location>
</feature>
<sequence>MKRIVEMAGVALALSLLAGCGSKENADTGPKTMEQAKQEASKLDRPEAGQYKQTIEITRFEIPGMPKEQADQMKGMMQNAQVQEFCLTPAQAEQGFKDMFDKVGEGGECKYSRFDVSGGRIDAKMDCASKEQGTATFLLAGTVGPKGTDITVDVDQNNPKSPMGTAKIGMHMKTERTGECAPAKP</sequence>
<feature type="region of interest" description="Disordered" evidence="1">
    <location>
        <begin position="155"/>
        <end position="185"/>
    </location>
</feature>
<organism evidence="2 3">
    <name type="scientific">Novosphingobium album</name>
    <name type="common">ex Liu et al. 2023</name>
    <dbReference type="NCBI Taxonomy" id="3031130"/>
    <lineage>
        <taxon>Bacteria</taxon>
        <taxon>Pseudomonadati</taxon>
        <taxon>Pseudomonadota</taxon>
        <taxon>Alphaproteobacteria</taxon>
        <taxon>Sphingomonadales</taxon>
        <taxon>Sphingomonadaceae</taxon>
        <taxon>Novosphingobium</taxon>
    </lineage>
</organism>